<evidence type="ECO:0000313" key="2">
    <source>
        <dbReference type="EMBL" id="KAL2273570.1"/>
    </source>
</evidence>
<sequence length="246" mass="26087">MGEVVDCRVGGFLVCLLVLLAALAAGSDLDGALMGSSVFFLPSPNSPRILFFFSGSLAPPSAAPLVDPVRTFSAFWDFGSNGSARAGAGWFDEPLCSGAELARLIVGAGYQVQIAVLQGRDLGSAGCALGFLALEMDAGRVWKPLTTTRSGSAEKLQQRDKEVLLQAQDRDQTQARRLVVPGAGKSPVVDGGRVGRRWECAQGRTGRCCSRRRRQSSFVGGERATRSSCEPGLVLRGSFSRLKYVG</sequence>
<proteinExistence type="predicted"/>
<dbReference type="EMBL" id="JBAWTH010000181">
    <property type="protein sequence ID" value="KAL2273570.1"/>
    <property type="molecule type" value="Genomic_DNA"/>
</dbReference>
<gene>
    <name evidence="2" type="ORF">FJTKL_04416</name>
</gene>
<feature type="signal peptide" evidence="1">
    <location>
        <begin position="1"/>
        <end position="26"/>
    </location>
</feature>
<keyword evidence="3" id="KW-1185">Reference proteome</keyword>
<dbReference type="Proteomes" id="UP001600888">
    <property type="component" value="Unassembled WGS sequence"/>
</dbReference>
<comment type="caution">
    <text evidence="2">The sequence shown here is derived from an EMBL/GenBank/DDBJ whole genome shotgun (WGS) entry which is preliminary data.</text>
</comment>
<reference evidence="2 3" key="1">
    <citation type="submission" date="2024-03" db="EMBL/GenBank/DDBJ databases">
        <title>A high-quality draft genome sequence of Diaporthe vaccinii, a causative agent of upright dieback and viscid rot disease in cranberry plants.</title>
        <authorList>
            <person name="Sarrasin M."/>
            <person name="Lang B.F."/>
            <person name="Burger G."/>
        </authorList>
    </citation>
    <scope>NUCLEOTIDE SEQUENCE [LARGE SCALE GENOMIC DNA]</scope>
    <source>
        <strain evidence="2 3">IS7</strain>
    </source>
</reference>
<evidence type="ECO:0000313" key="3">
    <source>
        <dbReference type="Proteomes" id="UP001600888"/>
    </source>
</evidence>
<accession>A0ABR4DU06</accession>
<feature type="chain" id="PRO_5047287598" evidence="1">
    <location>
        <begin position="27"/>
        <end position="246"/>
    </location>
</feature>
<protein>
    <submittedName>
        <fullName evidence="2">Uncharacterized protein</fullName>
    </submittedName>
</protein>
<organism evidence="2 3">
    <name type="scientific">Diaporthe vaccinii</name>
    <dbReference type="NCBI Taxonomy" id="105482"/>
    <lineage>
        <taxon>Eukaryota</taxon>
        <taxon>Fungi</taxon>
        <taxon>Dikarya</taxon>
        <taxon>Ascomycota</taxon>
        <taxon>Pezizomycotina</taxon>
        <taxon>Sordariomycetes</taxon>
        <taxon>Sordariomycetidae</taxon>
        <taxon>Diaporthales</taxon>
        <taxon>Diaporthaceae</taxon>
        <taxon>Diaporthe</taxon>
        <taxon>Diaporthe eres species complex</taxon>
    </lineage>
</organism>
<evidence type="ECO:0000256" key="1">
    <source>
        <dbReference type="SAM" id="SignalP"/>
    </source>
</evidence>
<keyword evidence="1" id="KW-0732">Signal</keyword>
<name>A0ABR4DU06_9PEZI</name>